<organism evidence="4 5">
    <name type="scientific">Filimonas effusa</name>
    <dbReference type="NCBI Taxonomy" id="2508721"/>
    <lineage>
        <taxon>Bacteria</taxon>
        <taxon>Pseudomonadati</taxon>
        <taxon>Bacteroidota</taxon>
        <taxon>Chitinophagia</taxon>
        <taxon>Chitinophagales</taxon>
        <taxon>Chitinophagaceae</taxon>
        <taxon>Filimonas</taxon>
    </lineage>
</organism>
<dbReference type="PANTHER" id="PTHR11941">
    <property type="entry name" value="ENOYL-COA HYDRATASE-RELATED"/>
    <property type="match status" value="1"/>
</dbReference>
<dbReference type="OrthoDB" id="9775794at2"/>
<comment type="similarity">
    <text evidence="1 3">Belongs to the enoyl-CoA hydratase/isomerase family.</text>
</comment>
<dbReference type="Pfam" id="PF00378">
    <property type="entry name" value="ECH_1"/>
    <property type="match status" value="1"/>
</dbReference>
<keyword evidence="4" id="KW-0413">Isomerase</keyword>
<dbReference type="GO" id="GO:0016829">
    <property type="term" value="F:lyase activity"/>
    <property type="evidence" value="ECO:0007669"/>
    <property type="project" value="UniProtKB-KW"/>
</dbReference>
<comment type="caution">
    <text evidence="4">The sequence shown here is derived from an EMBL/GenBank/DDBJ whole genome shotgun (WGS) entry which is preliminary data.</text>
</comment>
<dbReference type="InterPro" id="IPR001753">
    <property type="entry name" value="Enoyl-CoA_hydra/iso"/>
</dbReference>
<dbReference type="PANTHER" id="PTHR11941:SF133">
    <property type="entry name" value="1,2-EPOXYPHENYLACETYL-COA ISOMERASE"/>
    <property type="match status" value="1"/>
</dbReference>
<dbReference type="InterPro" id="IPR029045">
    <property type="entry name" value="ClpP/crotonase-like_dom_sf"/>
</dbReference>
<accession>A0A4V1MA12</accession>
<keyword evidence="5" id="KW-1185">Reference proteome</keyword>
<evidence type="ECO:0000256" key="3">
    <source>
        <dbReference type="RuleBase" id="RU003707"/>
    </source>
</evidence>
<name>A0A4V1MA12_9BACT</name>
<reference evidence="4 5" key="1">
    <citation type="submission" date="2019-01" db="EMBL/GenBank/DDBJ databases">
        <title>Filimonas sp. strain TTM-71.</title>
        <authorList>
            <person name="Chen W.-M."/>
        </authorList>
    </citation>
    <scope>NUCLEOTIDE SEQUENCE [LARGE SCALE GENOMIC DNA]</scope>
    <source>
        <strain evidence="4 5">TTM-71</strain>
    </source>
</reference>
<dbReference type="GO" id="GO:0006635">
    <property type="term" value="P:fatty acid beta-oxidation"/>
    <property type="evidence" value="ECO:0007669"/>
    <property type="project" value="TreeGrafter"/>
</dbReference>
<dbReference type="Gene3D" id="3.90.226.10">
    <property type="entry name" value="2-enoyl-CoA Hydratase, Chain A, domain 1"/>
    <property type="match status" value="1"/>
</dbReference>
<dbReference type="Proteomes" id="UP000290545">
    <property type="component" value="Unassembled WGS sequence"/>
</dbReference>
<proteinExistence type="inferred from homology"/>
<dbReference type="AlphaFoldDB" id="A0A4V1MA12"/>
<evidence type="ECO:0000256" key="2">
    <source>
        <dbReference type="ARBA" id="ARBA00023239"/>
    </source>
</evidence>
<dbReference type="EC" id="5.3.3.18" evidence="4"/>
<dbReference type="SUPFAM" id="SSF52096">
    <property type="entry name" value="ClpP/crotonase"/>
    <property type="match status" value="1"/>
</dbReference>
<sequence>MPASSSILFAVENGVAMITLNRPDKLNSFNREMALALQAALDDCADKAVRAVYITGAGKGFCAGQDLAEVVDPQGPGMERILSEHYNPLITRIRNLPKPVIAAVNGVAAGAGANIALACDIVVASEKASFVQAFSKIGLIPDSGGTYFLPRLIGFQKASALMMLGDKISAAEAERMGMIYQVIPEEAFQSHSVQIAQTLAQMPTAGLAYTKMALNAAAANTLELQLQLEDTLQQKAAHTHDFKEGVQAFIDKRAPVFKGE</sequence>
<dbReference type="GO" id="GO:0016853">
    <property type="term" value="F:isomerase activity"/>
    <property type="evidence" value="ECO:0007669"/>
    <property type="project" value="UniProtKB-KW"/>
</dbReference>
<keyword evidence="2" id="KW-0456">Lyase</keyword>
<evidence type="ECO:0000313" key="4">
    <source>
        <dbReference type="EMBL" id="RXK83564.1"/>
    </source>
</evidence>
<protein>
    <submittedName>
        <fullName evidence="4">2-(1,2-epoxy-1,2-dihydrophenyl)acetyl-CoA isomerase</fullName>
        <ecNumber evidence="4">5.3.3.18</ecNumber>
    </submittedName>
</protein>
<dbReference type="PROSITE" id="PS00166">
    <property type="entry name" value="ENOYL_COA_HYDRATASE"/>
    <property type="match status" value="1"/>
</dbReference>
<evidence type="ECO:0000313" key="5">
    <source>
        <dbReference type="Proteomes" id="UP000290545"/>
    </source>
</evidence>
<dbReference type="Gene3D" id="1.10.12.10">
    <property type="entry name" value="Lyase 2-enoyl-coa Hydratase, Chain A, domain 2"/>
    <property type="match status" value="1"/>
</dbReference>
<dbReference type="InterPro" id="IPR018376">
    <property type="entry name" value="Enoyl-CoA_hyd/isom_CS"/>
</dbReference>
<gene>
    <name evidence="4" type="ORF">ESB13_15860</name>
</gene>
<evidence type="ECO:0000256" key="1">
    <source>
        <dbReference type="ARBA" id="ARBA00005254"/>
    </source>
</evidence>
<dbReference type="InterPro" id="IPR014748">
    <property type="entry name" value="Enoyl-CoA_hydra_C"/>
</dbReference>
<dbReference type="RefSeq" id="WP_129004616.1">
    <property type="nucleotide sequence ID" value="NZ_SDHZ01000002.1"/>
</dbReference>
<dbReference type="CDD" id="cd06558">
    <property type="entry name" value="crotonase-like"/>
    <property type="match status" value="1"/>
</dbReference>
<dbReference type="EMBL" id="SDHZ01000002">
    <property type="protein sequence ID" value="RXK83564.1"/>
    <property type="molecule type" value="Genomic_DNA"/>
</dbReference>